<dbReference type="EMBL" id="QZXA01000027">
    <property type="protein sequence ID" value="RJT28091.1"/>
    <property type="molecule type" value="Genomic_DNA"/>
</dbReference>
<evidence type="ECO:0000313" key="1">
    <source>
        <dbReference type="EMBL" id="RJT28091.1"/>
    </source>
</evidence>
<gene>
    <name evidence="1" type="ORF">D3242_33115</name>
</gene>
<keyword evidence="2" id="KW-1185">Reference proteome</keyword>
<comment type="caution">
    <text evidence="1">The sequence shown here is derived from an EMBL/GenBank/DDBJ whole genome shotgun (WGS) entry which is preliminary data.</text>
</comment>
<name>A0A6M7TS59_9HYPH</name>
<protein>
    <submittedName>
        <fullName evidence="1">Uncharacterized protein</fullName>
    </submittedName>
</protein>
<evidence type="ECO:0000313" key="2">
    <source>
        <dbReference type="Proteomes" id="UP000275530"/>
    </source>
</evidence>
<reference evidence="1 2" key="1">
    <citation type="submission" date="2018-09" db="EMBL/GenBank/DDBJ databases">
        <title>Mesorhizobium carmichaelinearum sp. nov. isolated from Carmichaelinea spp. root nodules in New Zealand.</title>
        <authorList>
            <person name="De Meyer S.E."/>
        </authorList>
    </citation>
    <scope>NUCLEOTIDE SEQUENCE [LARGE SCALE GENOMIC DNA]</scope>
    <source>
        <strain evidence="1 2">LMG 28313</strain>
    </source>
</reference>
<organism evidence="1 2">
    <name type="scientific">Mesorhizobium jarvisii</name>
    <dbReference type="NCBI Taxonomy" id="1777867"/>
    <lineage>
        <taxon>Bacteria</taxon>
        <taxon>Pseudomonadati</taxon>
        <taxon>Pseudomonadota</taxon>
        <taxon>Alphaproteobacteria</taxon>
        <taxon>Hyphomicrobiales</taxon>
        <taxon>Phyllobacteriaceae</taxon>
        <taxon>Mesorhizobium</taxon>
    </lineage>
</organism>
<sequence length="66" mass="7618">MTTKYHIDEMQGDELLALHIAHGTSALEAMNKVTAGPFVIRTVQAHWFRVVDQGRREVFKFAVERY</sequence>
<accession>A0A6M7TS59</accession>
<proteinExistence type="predicted"/>
<dbReference type="AlphaFoldDB" id="A0A6M7TS59"/>
<dbReference type="Proteomes" id="UP000275530">
    <property type="component" value="Unassembled WGS sequence"/>
</dbReference>
<dbReference type="RefSeq" id="WP_019863657.1">
    <property type="nucleotide sequence ID" value="NZ_CP033508.1"/>
</dbReference>